<dbReference type="EMBL" id="QKKF02001039">
    <property type="protein sequence ID" value="RZF48737.1"/>
    <property type="molecule type" value="Genomic_DNA"/>
</dbReference>
<dbReference type="Pfam" id="PF07742">
    <property type="entry name" value="BTG"/>
    <property type="match status" value="1"/>
</dbReference>
<comment type="caution">
    <text evidence="3">The sequence shown here is derived from an EMBL/GenBank/DDBJ whole genome shotgun (WGS) entry which is preliminary data.</text>
</comment>
<dbReference type="InterPro" id="IPR036054">
    <property type="entry name" value="BTG-like_sf"/>
</dbReference>
<dbReference type="InParanoid" id="A0A482XTC0"/>
<gene>
    <name evidence="3" type="ORF">LSTR_LSTR013821</name>
</gene>
<dbReference type="AlphaFoldDB" id="A0A482XTC0"/>
<evidence type="ECO:0000313" key="3">
    <source>
        <dbReference type="EMBL" id="RZF48737.1"/>
    </source>
</evidence>
<dbReference type="STRING" id="195883.A0A482XTC0"/>
<dbReference type="SMART" id="SM00099">
    <property type="entry name" value="btg1"/>
    <property type="match status" value="1"/>
</dbReference>
<sequence>MINEINRASLFLLKLMRSRDRLSKEEATSLRDALVAVMLTRYHNHWFPLTPHRGSAYRCIRVNQNSDPVITAVGQITGLSGQKLRSWLPLEFTMWVDPNEVSYRIGENGSVMAVYVPDIEDMVDYIPDPIPELDPAFFDKCKLDQEAFLASIRSKIQFCSFAFDDPRIAQSSSA</sequence>
<evidence type="ECO:0000259" key="2">
    <source>
        <dbReference type="SMART" id="SM00099"/>
    </source>
</evidence>
<dbReference type="PRINTS" id="PR00310">
    <property type="entry name" value="ANTIPRLFBTG1"/>
</dbReference>
<keyword evidence="4" id="KW-1185">Reference proteome</keyword>
<proteinExistence type="inferred from homology"/>
<dbReference type="Proteomes" id="UP000291343">
    <property type="component" value="Unassembled WGS sequence"/>
</dbReference>
<name>A0A482XTC0_LAOST</name>
<evidence type="ECO:0000313" key="4">
    <source>
        <dbReference type="Proteomes" id="UP000291343"/>
    </source>
</evidence>
<dbReference type="InterPro" id="IPR002087">
    <property type="entry name" value="Anti_prolifrtn"/>
</dbReference>
<dbReference type="GO" id="GO:0005634">
    <property type="term" value="C:nucleus"/>
    <property type="evidence" value="ECO:0007669"/>
    <property type="project" value="TreeGrafter"/>
</dbReference>
<dbReference type="GO" id="GO:0005737">
    <property type="term" value="C:cytoplasm"/>
    <property type="evidence" value="ECO:0007669"/>
    <property type="project" value="TreeGrafter"/>
</dbReference>
<protein>
    <recommendedName>
        <fullName evidence="2">Anti-proliferative protein domain-containing protein</fullName>
    </recommendedName>
</protein>
<dbReference type="OrthoDB" id="19928at2759"/>
<dbReference type="PANTHER" id="PTHR22978:SF22">
    <property type="entry name" value="BTG FAMILY PROTEIN"/>
    <property type="match status" value="1"/>
</dbReference>
<reference evidence="3 4" key="1">
    <citation type="journal article" date="2017" name="Gigascience">
        <title>Genome sequence of the small brown planthopper, Laodelphax striatellus.</title>
        <authorList>
            <person name="Zhu J."/>
            <person name="Jiang F."/>
            <person name="Wang X."/>
            <person name="Yang P."/>
            <person name="Bao Y."/>
            <person name="Zhao W."/>
            <person name="Wang W."/>
            <person name="Lu H."/>
            <person name="Wang Q."/>
            <person name="Cui N."/>
            <person name="Li J."/>
            <person name="Chen X."/>
            <person name="Luo L."/>
            <person name="Yu J."/>
            <person name="Kang L."/>
            <person name="Cui F."/>
        </authorList>
    </citation>
    <scope>NUCLEOTIDE SEQUENCE [LARGE SCALE GENOMIC DNA]</scope>
    <source>
        <strain evidence="3">Lst14</strain>
    </source>
</reference>
<evidence type="ECO:0000256" key="1">
    <source>
        <dbReference type="ARBA" id="ARBA00007989"/>
    </source>
</evidence>
<dbReference type="InterPro" id="IPR033332">
    <property type="entry name" value="BTG"/>
</dbReference>
<dbReference type="PANTHER" id="PTHR22978">
    <property type="entry name" value="B-CELL TRANSLOCATION GENE"/>
    <property type="match status" value="1"/>
</dbReference>
<feature type="domain" description="Anti-proliferative protein" evidence="2">
    <location>
        <begin position="1"/>
        <end position="108"/>
    </location>
</feature>
<dbReference type="Gene3D" id="3.90.640.90">
    <property type="entry name" value="Anti-proliferative protein, N-terminal domain"/>
    <property type="match status" value="1"/>
</dbReference>
<dbReference type="SMR" id="A0A482XTC0"/>
<dbReference type="SUPFAM" id="SSF160696">
    <property type="entry name" value="BTG domain-like"/>
    <property type="match status" value="1"/>
</dbReference>
<organism evidence="3 4">
    <name type="scientific">Laodelphax striatellus</name>
    <name type="common">Small brown planthopper</name>
    <name type="synonym">Delphax striatella</name>
    <dbReference type="NCBI Taxonomy" id="195883"/>
    <lineage>
        <taxon>Eukaryota</taxon>
        <taxon>Metazoa</taxon>
        <taxon>Ecdysozoa</taxon>
        <taxon>Arthropoda</taxon>
        <taxon>Hexapoda</taxon>
        <taxon>Insecta</taxon>
        <taxon>Pterygota</taxon>
        <taxon>Neoptera</taxon>
        <taxon>Paraneoptera</taxon>
        <taxon>Hemiptera</taxon>
        <taxon>Auchenorrhyncha</taxon>
        <taxon>Fulgoroidea</taxon>
        <taxon>Delphacidae</taxon>
        <taxon>Criomorphinae</taxon>
        <taxon>Laodelphax</taxon>
    </lineage>
</organism>
<accession>A0A482XTC0</accession>
<comment type="similarity">
    <text evidence="1">Belongs to the BTG family.</text>
</comment>